<keyword evidence="1" id="KW-1185">Reference proteome</keyword>
<name>A0A1I7YFM5_9BILA</name>
<accession>A0A1I7YFM5</accession>
<reference evidence="2" key="1">
    <citation type="submission" date="2016-11" db="UniProtKB">
        <authorList>
            <consortium name="WormBaseParasite"/>
        </authorList>
    </citation>
    <scope>IDENTIFICATION</scope>
</reference>
<sequence>MDFDREHPEGKYVVQGAVEVTHESFGPRPSNRRSAVKLGRRAIKSVQMTPEPSPNMTLLDRRVVVLVATQ</sequence>
<evidence type="ECO:0000313" key="2">
    <source>
        <dbReference type="WBParaSite" id="L893_g15905.t1"/>
    </source>
</evidence>
<protein>
    <submittedName>
        <fullName evidence="2">Cytochrome b5 heme-binding domain-containing protein</fullName>
    </submittedName>
</protein>
<proteinExistence type="predicted"/>
<organism evidence="1 2">
    <name type="scientific">Steinernema glaseri</name>
    <dbReference type="NCBI Taxonomy" id="37863"/>
    <lineage>
        <taxon>Eukaryota</taxon>
        <taxon>Metazoa</taxon>
        <taxon>Ecdysozoa</taxon>
        <taxon>Nematoda</taxon>
        <taxon>Chromadorea</taxon>
        <taxon>Rhabditida</taxon>
        <taxon>Tylenchina</taxon>
        <taxon>Panagrolaimomorpha</taxon>
        <taxon>Strongyloidoidea</taxon>
        <taxon>Steinernematidae</taxon>
        <taxon>Steinernema</taxon>
    </lineage>
</organism>
<dbReference type="Proteomes" id="UP000095287">
    <property type="component" value="Unplaced"/>
</dbReference>
<dbReference type="AlphaFoldDB" id="A0A1I7YFM5"/>
<evidence type="ECO:0000313" key="1">
    <source>
        <dbReference type="Proteomes" id="UP000095287"/>
    </source>
</evidence>
<dbReference type="WBParaSite" id="L893_g15905.t1">
    <property type="protein sequence ID" value="L893_g15905.t1"/>
    <property type="gene ID" value="L893_g15905"/>
</dbReference>